<dbReference type="InterPro" id="IPR032675">
    <property type="entry name" value="LRR_dom_sf"/>
</dbReference>
<keyword evidence="2" id="KW-0677">Repeat</keyword>
<evidence type="ECO:0000313" key="4">
    <source>
        <dbReference type="EMBL" id="QWG02946.1"/>
    </source>
</evidence>
<feature type="compositionally biased region" description="Basic and acidic residues" evidence="3">
    <location>
        <begin position="27"/>
        <end position="37"/>
    </location>
</feature>
<dbReference type="PROSITE" id="PS51257">
    <property type="entry name" value="PROKAR_LIPOPROTEIN"/>
    <property type="match status" value="1"/>
</dbReference>
<evidence type="ECO:0000256" key="3">
    <source>
        <dbReference type="SAM" id="MobiDB-lite"/>
    </source>
</evidence>
<dbReference type="Pfam" id="PF13855">
    <property type="entry name" value="LRR_8"/>
    <property type="match status" value="1"/>
</dbReference>
<dbReference type="RefSeq" id="WP_169664412.1">
    <property type="nucleotide sequence ID" value="NZ_CP076132.1"/>
</dbReference>
<protein>
    <submittedName>
        <fullName evidence="4">Uncharacterized protein</fullName>
    </submittedName>
</protein>
<accession>A0AAX1N6Q2</accession>
<comment type="subcellular location">
    <subcellularLocation>
        <location evidence="1">Cell envelope</location>
    </subcellularLocation>
</comment>
<keyword evidence="5" id="KW-1185">Reference proteome</keyword>
<dbReference type="InterPro" id="IPR001611">
    <property type="entry name" value="Leu-rich_rpt"/>
</dbReference>
<name>A0AAX1N6Q2_9BACT</name>
<organism evidence="4 5">
    <name type="scientific">Flammeovirga yaeyamensis</name>
    <dbReference type="NCBI Taxonomy" id="367791"/>
    <lineage>
        <taxon>Bacteria</taxon>
        <taxon>Pseudomonadati</taxon>
        <taxon>Bacteroidota</taxon>
        <taxon>Cytophagia</taxon>
        <taxon>Cytophagales</taxon>
        <taxon>Flammeovirgaceae</taxon>
        <taxon>Flammeovirga</taxon>
    </lineage>
</organism>
<dbReference type="GO" id="GO:0030313">
    <property type="term" value="C:cell envelope"/>
    <property type="evidence" value="ECO:0007669"/>
    <property type="project" value="UniProtKB-SubCell"/>
</dbReference>
<dbReference type="PANTHER" id="PTHR48059">
    <property type="entry name" value="POLYGALACTURONASE INHIBITOR 1"/>
    <property type="match status" value="1"/>
</dbReference>
<sequence length="442" mass="51504">MKKTIYLLVLFIITISCTKNEVEPIDTTEKPTEKPTEEETEKETEEPTIESWKKPYFDYLVGSDNKMWLLDKGNRGHIAIGPGESYEPTWWVCEIDEFEGRGVYDDQMSFSIEDSLFSLINNQSTLVFDDSDQKNRSYYDSLGGKLLIDENNHITYEIDFPNTNQWKWDLYKEDDKVFLDFKNGAFPIYHRDLNLSYEITLLNENELELRALSNNKTLAHYFIFKRDGYTRPDVSTEVKQALLAIYNEMDGPNWNEDHDFNSDKPVREWRNLKVDNNGKLISLNLSGKGLKGNIPSSISHLKDLKFLYLNDNEITQENISLIGNLDSLEILDLSNNRMEGTLPTSFSQLSKLITLKLSYNQFSGVIPNEWSNLLTLNNLLLNDNQLEGEIPSYLLNFEEFWSFKIENNNFSGVIPKDLFDKLKSYAPWNEFTYDEKNDPYKN</sequence>
<evidence type="ECO:0000313" key="5">
    <source>
        <dbReference type="Proteomes" id="UP000678679"/>
    </source>
</evidence>
<dbReference type="EMBL" id="CP076132">
    <property type="protein sequence ID" value="QWG02946.1"/>
    <property type="molecule type" value="Genomic_DNA"/>
</dbReference>
<dbReference type="InterPro" id="IPR051848">
    <property type="entry name" value="PGIP"/>
</dbReference>
<dbReference type="KEGG" id="fya:KMW28_05035"/>
<dbReference type="PANTHER" id="PTHR48059:SF30">
    <property type="entry name" value="OS06G0587000 PROTEIN"/>
    <property type="match status" value="1"/>
</dbReference>
<dbReference type="AlphaFoldDB" id="A0AAX1N6Q2"/>
<dbReference type="SUPFAM" id="SSF52058">
    <property type="entry name" value="L domain-like"/>
    <property type="match status" value="1"/>
</dbReference>
<dbReference type="FunFam" id="3.80.10.10:FF:000383">
    <property type="entry name" value="Leucine-rich repeat receptor protein kinase EMS1"/>
    <property type="match status" value="1"/>
</dbReference>
<feature type="region of interest" description="Disordered" evidence="3">
    <location>
        <begin position="23"/>
        <end position="48"/>
    </location>
</feature>
<reference evidence="4 5" key="1">
    <citation type="submission" date="2021-05" db="EMBL/GenBank/DDBJ databases">
        <title>Comparative genomic studies on the polysaccharide-degrading batcterial strains of the Flammeovirga genus.</title>
        <authorList>
            <person name="Zewei F."/>
            <person name="Zheng Z."/>
            <person name="Yu L."/>
            <person name="Ruyue G."/>
            <person name="Yanhong M."/>
            <person name="Yuanyuan C."/>
            <person name="Jingyan G."/>
            <person name="Wenjun H."/>
        </authorList>
    </citation>
    <scope>NUCLEOTIDE SEQUENCE [LARGE SCALE GENOMIC DNA]</scope>
    <source>
        <strain evidence="4 5">NBRC:100898</strain>
    </source>
</reference>
<feature type="compositionally biased region" description="Acidic residues" evidence="3">
    <location>
        <begin position="38"/>
        <end position="48"/>
    </location>
</feature>
<dbReference type="Proteomes" id="UP000678679">
    <property type="component" value="Chromosome 1"/>
</dbReference>
<gene>
    <name evidence="4" type="ORF">KMW28_05035</name>
</gene>
<dbReference type="Gene3D" id="3.80.10.10">
    <property type="entry name" value="Ribonuclease Inhibitor"/>
    <property type="match status" value="1"/>
</dbReference>
<proteinExistence type="predicted"/>
<evidence type="ECO:0000256" key="2">
    <source>
        <dbReference type="ARBA" id="ARBA00022737"/>
    </source>
</evidence>
<evidence type="ECO:0000256" key="1">
    <source>
        <dbReference type="ARBA" id="ARBA00004196"/>
    </source>
</evidence>